<sequence length="429" mass="48385">MKKTKVLMLGWEFPPIINGGLGVACLGLSKALSKQVDLTLILPKSDPSVLLNQVDIIGLNQQERIRIREDFQTDFYAELENVYTLPSTILPYQTVAEPEITTKKVQKVKKQKVSRSEFYKPFQIENLYGSDTIQKVIEYATVSADMCMEWDFDVIHCHDWMTMLAGVEIKQRTGKPLVLHIHSLEYDRNPGTGNNWVYQVEKHAMEMADAILPVSDYTGTIAVKEYGINPRKIHSVHNGVEKITPFKIEKPFPEKIVLFIGRVTHQKGPEYFIEVASKVLKEYPLARFVVAGTGDKLKELIETGAHKQLGLNVHFTGFLSKEKIHDLLAMADVYCMPSVSEPFGLSALEAAQFGVPCIVSKQSGVSEVLIGALKVDFWDVDKMAHYILMLLNDPSFAKTISTNAHFDLEYCTWENAALEIKDIYNELLA</sequence>
<keyword evidence="3 7" id="KW-0328">Glycosyltransferase</keyword>
<dbReference type="EMBL" id="CP000383">
    <property type="protein sequence ID" value="ABG58089.1"/>
    <property type="molecule type" value="Genomic_DNA"/>
</dbReference>
<dbReference type="EC" id="2.4.1.21" evidence="2"/>
<dbReference type="Pfam" id="PF00534">
    <property type="entry name" value="Glycos_transf_1"/>
    <property type="match status" value="1"/>
</dbReference>
<accession>A0A6N4SP32</accession>
<dbReference type="InterPro" id="IPR050194">
    <property type="entry name" value="Glycosyltransferase_grp1"/>
</dbReference>
<organism evidence="7 8">
    <name type="scientific">Cytophaga hutchinsonii (strain ATCC 33406 / DSM 1761 / CIP 103989 / NBRC 15051 / NCIMB 9469 / D465)</name>
    <dbReference type="NCBI Taxonomy" id="269798"/>
    <lineage>
        <taxon>Bacteria</taxon>
        <taxon>Pseudomonadati</taxon>
        <taxon>Bacteroidota</taxon>
        <taxon>Cytophagia</taxon>
        <taxon>Cytophagales</taxon>
        <taxon>Cytophagaceae</taxon>
        <taxon>Cytophaga</taxon>
    </lineage>
</organism>
<comment type="catalytic activity">
    <reaction evidence="1">
        <text>[(1-&gt;4)-alpha-D-glucosyl](n) + ADP-alpha-D-glucose = [(1-&gt;4)-alpha-D-glucosyl](n+1) + ADP + H(+)</text>
        <dbReference type="Rhea" id="RHEA:18189"/>
        <dbReference type="Rhea" id="RHEA-COMP:9584"/>
        <dbReference type="Rhea" id="RHEA-COMP:9587"/>
        <dbReference type="ChEBI" id="CHEBI:15378"/>
        <dbReference type="ChEBI" id="CHEBI:15444"/>
        <dbReference type="ChEBI" id="CHEBI:57498"/>
        <dbReference type="ChEBI" id="CHEBI:456216"/>
        <dbReference type="EC" id="2.4.1.21"/>
    </reaction>
</comment>
<gene>
    <name evidence="7" type="ordered locus">CHU_0802</name>
</gene>
<evidence type="ECO:0000256" key="3">
    <source>
        <dbReference type="ARBA" id="ARBA00022676"/>
    </source>
</evidence>
<evidence type="ECO:0000259" key="5">
    <source>
        <dbReference type="Pfam" id="PF00534"/>
    </source>
</evidence>
<evidence type="ECO:0000256" key="1">
    <source>
        <dbReference type="ARBA" id="ARBA00001478"/>
    </source>
</evidence>
<feature type="domain" description="Starch synthase catalytic" evidence="6">
    <location>
        <begin position="5"/>
        <end position="211"/>
    </location>
</feature>
<dbReference type="Pfam" id="PF08323">
    <property type="entry name" value="Glyco_transf_5"/>
    <property type="match status" value="1"/>
</dbReference>
<dbReference type="AlphaFoldDB" id="A0A6N4SP32"/>
<keyword evidence="4 7" id="KW-0808">Transferase</keyword>
<protein>
    <recommendedName>
        <fullName evidence="2">starch synthase</fullName>
        <ecNumber evidence="2">2.4.1.21</ecNumber>
    </recommendedName>
</protein>
<dbReference type="PANTHER" id="PTHR45947:SF3">
    <property type="entry name" value="SULFOQUINOVOSYL TRANSFERASE SQD2"/>
    <property type="match status" value="1"/>
</dbReference>
<proteinExistence type="predicted"/>
<evidence type="ECO:0000256" key="2">
    <source>
        <dbReference type="ARBA" id="ARBA00012588"/>
    </source>
</evidence>
<dbReference type="OrthoDB" id="9810929at2"/>
<dbReference type="RefSeq" id="WP_011584205.1">
    <property type="nucleotide sequence ID" value="NC_008255.1"/>
</dbReference>
<dbReference type="Proteomes" id="UP000001822">
    <property type="component" value="Chromosome"/>
</dbReference>
<dbReference type="GO" id="GO:0009011">
    <property type="term" value="F:alpha-1,4-glucan glucosyltransferase (ADP-glucose donor) activity"/>
    <property type="evidence" value="ECO:0007669"/>
    <property type="project" value="UniProtKB-EC"/>
</dbReference>
<dbReference type="CDD" id="cd03801">
    <property type="entry name" value="GT4_PimA-like"/>
    <property type="match status" value="1"/>
</dbReference>
<evidence type="ECO:0000256" key="4">
    <source>
        <dbReference type="ARBA" id="ARBA00022679"/>
    </source>
</evidence>
<dbReference type="PANTHER" id="PTHR45947">
    <property type="entry name" value="SULFOQUINOVOSYL TRANSFERASE SQD2"/>
    <property type="match status" value="1"/>
</dbReference>
<keyword evidence="8" id="KW-1185">Reference proteome</keyword>
<evidence type="ECO:0000313" key="8">
    <source>
        <dbReference type="Proteomes" id="UP000001822"/>
    </source>
</evidence>
<dbReference type="InterPro" id="IPR013534">
    <property type="entry name" value="Starch_synth_cat_dom"/>
</dbReference>
<feature type="domain" description="Glycosyl transferase family 1" evidence="5">
    <location>
        <begin position="245"/>
        <end position="404"/>
    </location>
</feature>
<dbReference type="Gene3D" id="3.40.50.2000">
    <property type="entry name" value="Glycogen Phosphorylase B"/>
    <property type="match status" value="2"/>
</dbReference>
<dbReference type="SUPFAM" id="SSF53756">
    <property type="entry name" value="UDP-Glycosyltransferase/glycogen phosphorylase"/>
    <property type="match status" value="1"/>
</dbReference>
<dbReference type="KEGG" id="chu:CHU_0802"/>
<reference evidence="7 8" key="1">
    <citation type="journal article" date="2007" name="Appl. Environ. Microbiol.">
        <title>Genome sequence of the cellulolytic gliding bacterium Cytophaga hutchinsonii.</title>
        <authorList>
            <person name="Xie G."/>
            <person name="Bruce D.C."/>
            <person name="Challacombe J.F."/>
            <person name="Chertkov O."/>
            <person name="Detter J.C."/>
            <person name="Gilna P."/>
            <person name="Han C.S."/>
            <person name="Lucas S."/>
            <person name="Misra M."/>
            <person name="Myers G.L."/>
            <person name="Richardson P."/>
            <person name="Tapia R."/>
            <person name="Thayer N."/>
            <person name="Thompson L.S."/>
            <person name="Brettin T.S."/>
            <person name="Henrissat B."/>
            <person name="Wilson D.B."/>
            <person name="McBride M.J."/>
        </authorList>
    </citation>
    <scope>NUCLEOTIDE SEQUENCE [LARGE SCALE GENOMIC DNA]</scope>
    <source>
        <strain evidence="8">ATCC 33406 / DSM 1761 / CIP 103989 / NBRC 15051 / NCIMB 9469 / D465</strain>
    </source>
</reference>
<dbReference type="InterPro" id="IPR001296">
    <property type="entry name" value="Glyco_trans_1"/>
</dbReference>
<dbReference type="SMR" id="A0A6N4SP32"/>
<name>A0A6N4SP32_CYTH3</name>
<evidence type="ECO:0000313" key="7">
    <source>
        <dbReference type="EMBL" id="ABG58089.1"/>
    </source>
</evidence>
<dbReference type="PROSITE" id="PS51257">
    <property type="entry name" value="PROKAR_LIPOPROTEIN"/>
    <property type="match status" value="1"/>
</dbReference>
<evidence type="ECO:0000259" key="6">
    <source>
        <dbReference type="Pfam" id="PF08323"/>
    </source>
</evidence>